<dbReference type="GeneTree" id="ENSGT00390000017291"/>
<dbReference type="PANTHER" id="PTHR10912">
    <property type="entry name" value="ADP-RIBOSYL CYCLASE"/>
    <property type="match status" value="1"/>
</dbReference>
<dbReference type="GO" id="GO:0016849">
    <property type="term" value="F:phosphorus-oxygen lyase activity"/>
    <property type="evidence" value="ECO:0000318"/>
    <property type="project" value="GO_Central"/>
</dbReference>
<keyword evidence="9" id="KW-1185">Reference proteome</keyword>
<reference evidence="8" key="2">
    <citation type="submission" date="2020-05" db="UniProtKB">
        <authorList>
            <consortium name="Ensembl"/>
        </authorList>
    </citation>
    <scope>IDENTIFICATION</scope>
</reference>
<dbReference type="GO" id="GO:0030890">
    <property type="term" value="P:positive regulation of B cell proliferation"/>
    <property type="evidence" value="ECO:0000318"/>
    <property type="project" value="GO_Central"/>
</dbReference>
<dbReference type="Ensembl" id="ENSXETT00000116167">
    <property type="protein sequence ID" value="ENSXETP00000106405"/>
    <property type="gene ID" value="ENSXETG00000034214"/>
</dbReference>
<dbReference type="Ensembl" id="ENSXETT00000089968">
    <property type="protein sequence ID" value="ENSXETP00000082922"/>
    <property type="gene ID" value="ENSXETG00000034214"/>
</dbReference>
<comment type="similarity">
    <text evidence="1">Belongs to the ADP-ribosyl cyclase family.</text>
</comment>
<protein>
    <recommendedName>
        <fullName evidence="2">ADP-ribosyl cyclase/cyclic ADP-ribose hydrolase</fullName>
        <ecNumber evidence="2">3.2.2.6</ecNumber>
    </recommendedName>
</protein>
<dbReference type="CDD" id="cd04759">
    <property type="entry name" value="Rib_hydrolase"/>
    <property type="match status" value="1"/>
</dbReference>
<reference evidence="10" key="3">
    <citation type="submission" date="2025-04" db="UniProtKB">
        <authorList>
            <consortium name="RefSeq"/>
        </authorList>
    </citation>
    <scope>IDENTIFICATION</scope>
    <source>
        <strain evidence="10">Nigerian</strain>
        <tissue evidence="10">Liver and blood</tissue>
    </source>
</reference>
<dbReference type="Gene3D" id="1.20.82.10">
    <property type="entry name" value="ADP Ribosyl Cyclase, Chain A, domain 1"/>
    <property type="match status" value="1"/>
</dbReference>
<evidence type="ECO:0000256" key="7">
    <source>
        <dbReference type="SAM" id="SignalP"/>
    </source>
</evidence>
<feature type="chain" id="PRO_5044634074" description="ADP-ribosyl cyclase/cyclic ADP-ribose hydrolase" evidence="7">
    <location>
        <begin position="23"/>
        <end position="303"/>
    </location>
</feature>
<dbReference type="GeneID" id="101733556"/>
<reference evidence="8" key="1">
    <citation type="journal article" date="2010" name="Science">
        <title>The genome of the Western clawed frog Xenopus tropicalis.</title>
        <authorList>
            <person name="Hellsten U."/>
            <person name="Harland R.M."/>
            <person name="Gilchrist M.J."/>
            <person name="Hendrix D."/>
            <person name="Jurka J."/>
            <person name="Kapitonov V."/>
            <person name="Ovcharenko I."/>
            <person name="Putnam N.H."/>
            <person name="Shu S."/>
            <person name="Taher L."/>
            <person name="Blitz I.L."/>
            <person name="Blumberg B."/>
            <person name="Dichmann D.S."/>
            <person name="Dubchak I."/>
            <person name="Amaya E."/>
            <person name="Detter J.C."/>
            <person name="Fletcher R."/>
            <person name="Gerhard D.S."/>
            <person name="Goodstein D."/>
            <person name="Graves T."/>
            <person name="Grigoriev I.V."/>
            <person name="Grimwood J."/>
            <person name="Kawashima T."/>
            <person name="Lindquist E."/>
            <person name="Lucas S.M."/>
            <person name="Mead P.E."/>
            <person name="Mitros T."/>
            <person name="Ogino H."/>
            <person name="Ohta Y."/>
            <person name="Poliakov A.V."/>
            <person name="Pollet N."/>
            <person name="Robert J."/>
            <person name="Salamov A."/>
            <person name="Sater A.K."/>
            <person name="Schmutz J."/>
            <person name="Terry A."/>
            <person name="Vize P.D."/>
            <person name="Warren W.C."/>
            <person name="Wells D."/>
            <person name="Wills A."/>
            <person name="Wilson R.K."/>
            <person name="Zimmerman L.B."/>
            <person name="Zorn A.M."/>
            <person name="Grainger R."/>
            <person name="Grammer T."/>
            <person name="Khokha M.K."/>
            <person name="Richardson P.M."/>
            <person name="Rokhsar D.S."/>
        </authorList>
    </citation>
    <scope>NUCLEOTIDE SEQUENCE [LARGE SCALE GENOMIC DNA]</scope>
    <source>
        <strain evidence="8">Nigerian</strain>
    </source>
</reference>
<dbReference type="Gene3D" id="3.40.50.720">
    <property type="entry name" value="NAD(P)-binding Rossmann-like Domain"/>
    <property type="match status" value="1"/>
</dbReference>
<dbReference type="AGR" id="Xenbase:XB-GENE-29087051"/>
<gene>
    <name evidence="8 10 11" type="primary">LOC101733556</name>
</gene>
<name>A0A6I8RD63_XENTR</name>
<dbReference type="AlphaFoldDB" id="A0A6I8RD63"/>
<dbReference type="Ensembl" id="ENSXETT00000110988">
    <property type="protein sequence ID" value="ENSXETP00000111872"/>
    <property type="gene ID" value="ENSXETG00000034214"/>
</dbReference>
<dbReference type="KEGG" id="xtr:101733556"/>
<dbReference type="SUPFAM" id="SSF52309">
    <property type="entry name" value="N-(deoxy)ribosyltransferase-like"/>
    <property type="match status" value="1"/>
</dbReference>
<evidence type="ECO:0000256" key="4">
    <source>
        <dbReference type="ARBA" id="ARBA00022801"/>
    </source>
</evidence>
<evidence type="ECO:0000256" key="3">
    <source>
        <dbReference type="ARBA" id="ARBA00022679"/>
    </source>
</evidence>
<dbReference type="Pfam" id="PF02267">
    <property type="entry name" value="Rib_hydrolayse"/>
    <property type="match status" value="1"/>
</dbReference>
<dbReference type="GO" id="GO:0016740">
    <property type="term" value="F:transferase activity"/>
    <property type="evidence" value="ECO:0007669"/>
    <property type="project" value="UniProtKB-KW"/>
</dbReference>
<accession>A0A6I8RD63</accession>
<dbReference type="GO" id="GO:0061809">
    <property type="term" value="F:NAD+ nucleosidase activity, cyclic ADP-ribose generating"/>
    <property type="evidence" value="ECO:0007669"/>
    <property type="project" value="UniProtKB-EC"/>
</dbReference>
<dbReference type="Xenbase" id="XB-GENE-29087051">
    <property type="gene designation" value="LOC101733556"/>
</dbReference>
<accession>A0A6I8PUA4</accession>
<dbReference type="EC" id="3.2.2.6" evidence="2"/>
<dbReference type="Reactome" id="R-XTR-196807">
    <property type="pathway name" value="Nicotinate metabolism"/>
</dbReference>
<evidence type="ECO:0000256" key="5">
    <source>
        <dbReference type="ARBA" id="ARBA00023027"/>
    </source>
</evidence>
<dbReference type="RefSeq" id="XP_004911290.1">
    <property type="nucleotide sequence ID" value="XM_004911233.3"/>
</dbReference>
<evidence type="ECO:0000313" key="8">
    <source>
        <dbReference type="Ensembl" id="ENSXETP00000082922"/>
    </source>
</evidence>
<dbReference type="Ensembl" id="ENSXETT00000061957">
    <property type="protein sequence ID" value="ENSXETP00000058653"/>
    <property type="gene ID" value="ENSXETG00000034214"/>
</dbReference>
<evidence type="ECO:0000256" key="1">
    <source>
        <dbReference type="ARBA" id="ARBA00005406"/>
    </source>
</evidence>
<dbReference type="Proteomes" id="UP000008143">
    <property type="component" value="Chromosome 1"/>
</dbReference>
<dbReference type="PANTHER" id="PTHR10912:SF4">
    <property type="entry name" value="ADP-RIBOSYL CYCLASE_CYCLIC ADP-RIBOSE HYDROLASE 2"/>
    <property type="match status" value="1"/>
</dbReference>
<dbReference type="Bgee" id="ENSXETG00000034214">
    <property type="expression patterns" value="Expressed in mesonephros and 3 other cell types or tissues"/>
</dbReference>
<proteinExistence type="inferred from homology"/>
<dbReference type="GO" id="GO:0005886">
    <property type="term" value="C:plasma membrane"/>
    <property type="evidence" value="ECO:0000318"/>
    <property type="project" value="GO_Central"/>
</dbReference>
<dbReference type="OMA" id="RCYEYIR"/>
<keyword evidence="5" id="KW-0520">NAD</keyword>
<organism evidence="8">
    <name type="scientific">Xenopus tropicalis</name>
    <name type="common">Western clawed frog</name>
    <name type="synonym">Silurana tropicalis</name>
    <dbReference type="NCBI Taxonomy" id="8364"/>
    <lineage>
        <taxon>Eukaryota</taxon>
        <taxon>Metazoa</taxon>
        <taxon>Chordata</taxon>
        <taxon>Craniata</taxon>
        <taxon>Vertebrata</taxon>
        <taxon>Euteleostomi</taxon>
        <taxon>Amphibia</taxon>
        <taxon>Batrachia</taxon>
        <taxon>Anura</taxon>
        <taxon>Pipoidea</taxon>
        <taxon>Pipidae</taxon>
        <taxon>Xenopodinae</taxon>
        <taxon>Xenopus</taxon>
        <taxon>Silurana</taxon>
    </lineage>
</organism>
<feature type="signal peptide" evidence="7">
    <location>
        <begin position="1"/>
        <end position="22"/>
    </location>
</feature>
<dbReference type="OrthoDB" id="9944984at2759"/>
<sequence length="303" mass="33628">MNPFHILLGSLLCICAVQLEEAAVREWNGKGTTPNLQSIVLGRCYDYTETVNPSVGKKNCSEIWEAFEKAFVGKDPCLVLPEHYELFINLTLHDIPASKSVFWENNKQLVHRYSDKTSRYMPLGDTLAGWMVDNLDWCGSLSTPGLEYSSCPTTAECENNPQEAFWRIASVTYAKHSSGEIQIMLNGSTLGGAFPVPSFLADFEIPNFQRDRVSNISIMVMDEIGGPDIDSCGKNSIAVLETILASRNFPFKCFDNYRPVRLLQCVDSPNHPECSLGNSIGPAHLWISTVLPLLAVVLNPIVH</sequence>
<evidence type="ECO:0000256" key="2">
    <source>
        <dbReference type="ARBA" id="ARBA00011982"/>
    </source>
</evidence>
<keyword evidence="7" id="KW-0732">Signal</keyword>
<evidence type="ECO:0000313" key="11">
    <source>
        <dbReference type="Xenbase" id="XB-GENE-29087051"/>
    </source>
</evidence>
<dbReference type="Reactome" id="R-XTR-6798695">
    <property type="pathway name" value="Neutrophil degranulation"/>
</dbReference>
<dbReference type="InterPro" id="IPR003193">
    <property type="entry name" value="ADP-ribosyl_cyclase"/>
</dbReference>
<keyword evidence="3" id="KW-0808">Transferase</keyword>
<keyword evidence="6" id="KW-1015">Disulfide bond</keyword>
<evidence type="ECO:0000313" key="10">
    <source>
        <dbReference type="RefSeq" id="XP_004911290.1"/>
    </source>
</evidence>
<evidence type="ECO:0000313" key="9">
    <source>
        <dbReference type="Proteomes" id="UP000008143"/>
    </source>
</evidence>
<keyword evidence="4 10" id="KW-0378">Hydrolase</keyword>
<evidence type="ECO:0000256" key="6">
    <source>
        <dbReference type="ARBA" id="ARBA00023157"/>
    </source>
</evidence>